<evidence type="ECO:0008006" key="7">
    <source>
        <dbReference type="Google" id="ProtNLM"/>
    </source>
</evidence>
<evidence type="ECO:0000313" key="5">
    <source>
        <dbReference type="EMBL" id="AHF00361.1"/>
    </source>
</evidence>
<feature type="domain" description="EAL" evidence="2">
    <location>
        <begin position="403"/>
        <end position="638"/>
    </location>
</feature>
<dbReference type="SMART" id="SM00052">
    <property type="entry name" value="EAL"/>
    <property type="match status" value="1"/>
</dbReference>
<dbReference type="PANTHER" id="PTHR33121:SF79">
    <property type="entry name" value="CYCLIC DI-GMP PHOSPHODIESTERASE PDED-RELATED"/>
    <property type="match status" value="1"/>
</dbReference>
<dbReference type="GO" id="GO:0071111">
    <property type="term" value="F:cyclic-guanylate-specific phosphodiesterase activity"/>
    <property type="evidence" value="ECO:0007669"/>
    <property type="project" value="InterPro"/>
</dbReference>
<dbReference type="InterPro" id="IPR003660">
    <property type="entry name" value="HAMP_dom"/>
</dbReference>
<dbReference type="STRING" id="717772.THIAE_00135"/>
<dbReference type="HOGENOM" id="CLU_000445_109_2_6"/>
<dbReference type="Gene3D" id="6.20.270.20">
    <property type="entry name" value="LapD/MoxY periplasmic domain"/>
    <property type="match status" value="1"/>
</dbReference>
<dbReference type="Pfam" id="PF00563">
    <property type="entry name" value="EAL"/>
    <property type="match status" value="1"/>
</dbReference>
<dbReference type="InterPro" id="IPR050706">
    <property type="entry name" value="Cyclic-di-GMP_PDE-like"/>
</dbReference>
<feature type="transmembrane region" description="Helical" evidence="1">
    <location>
        <begin position="7"/>
        <end position="28"/>
    </location>
</feature>
<dbReference type="Gene3D" id="3.30.110.200">
    <property type="match status" value="1"/>
</dbReference>
<evidence type="ECO:0000259" key="3">
    <source>
        <dbReference type="PROSITE" id="PS50885"/>
    </source>
</evidence>
<dbReference type="Proteomes" id="UP000005380">
    <property type="component" value="Chromosome"/>
</dbReference>
<dbReference type="InterPro" id="IPR043128">
    <property type="entry name" value="Rev_trsase/Diguanyl_cyclase"/>
</dbReference>
<evidence type="ECO:0000313" key="6">
    <source>
        <dbReference type="Proteomes" id="UP000005380"/>
    </source>
</evidence>
<dbReference type="eggNOG" id="COG5001">
    <property type="taxonomic scope" value="Bacteria"/>
</dbReference>
<dbReference type="KEGG" id="tao:THIAE_00135"/>
<keyword evidence="1" id="KW-0472">Membrane</keyword>
<feature type="transmembrane region" description="Helical" evidence="1">
    <location>
        <begin position="151"/>
        <end position="170"/>
    </location>
</feature>
<dbReference type="GO" id="GO:0016020">
    <property type="term" value="C:membrane"/>
    <property type="evidence" value="ECO:0007669"/>
    <property type="project" value="InterPro"/>
</dbReference>
<gene>
    <name evidence="5" type="ORF">THIAE_00135</name>
</gene>
<dbReference type="InterPro" id="IPR035919">
    <property type="entry name" value="EAL_sf"/>
</dbReference>
<dbReference type="Gene3D" id="3.20.20.450">
    <property type="entry name" value="EAL domain"/>
    <property type="match status" value="1"/>
</dbReference>
<dbReference type="PROSITE" id="PS50887">
    <property type="entry name" value="GGDEF"/>
    <property type="match status" value="1"/>
</dbReference>
<protein>
    <recommendedName>
        <fullName evidence="7">Diguanylate cyclase</fullName>
    </recommendedName>
</protein>
<evidence type="ECO:0000256" key="1">
    <source>
        <dbReference type="SAM" id="Phobius"/>
    </source>
</evidence>
<keyword evidence="1" id="KW-0812">Transmembrane</keyword>
<dbReference type="InterPro" id="IPR042461">
    <property type="entry name" value="LapD_MoxY_peri_C"/>
</dbReference>
<dbReference type="InterPro" id="IPR001633">
    <property type="entry name" value="EAL_dom"/>
</dbReference>
<evidence type="ECO:0000259" key="4">
    <source>
        <dbReference type="PROSITE" id="PS50887"/>
    </source>
</evidence>
<dbReference type="PROSITE" id="PS50885">
    <property type="entry name" value="HAMP"/>
    <property type="match status" value="1"/>
</dbReference>
<dbReference type="InterPro" id="IPR032244">
    <property type="entry name" value="LapD_MoxY_N"/>
</dbReference>
<feature type="domain" description="GGDEF" evidence="4">
    <location>
        <begin position="264"/>
        <end position="390"/>
    </location>
</feature>
<dbReference type="PANTHER" id="PTHR33121">
    <property type="entry name" value="CYCLIC DI-GMP PHOSPHODIESTERASE PDEF"/>
    <property type="match status" value="1"/>
</dbReference>
<keyword evidence="1" id="KW-1133">Transmembrane helix</keyword>
<dbReference type="EMBL" id="CP007030">
    <property type="protein sequence ID" value="AHF00361.1"/>
    <property type="molecule type" value="Genomic_DNA"/>
</dbReference>
<dbReference type="PROSITE" id="PS50883">
    <property type="entry name" value="EAL"/>
    <property type="match status" value="1"/>
</dbReference>
<dbReference type="CDD" id="cd01948">
    <property type="entry name" value="EAL"/>
    <property type="match status" value="1"/>
</dbReference>
<dbReference type="AlphaFoldDB" id="W0DU08"/>
<dbReference type="RefSeq" id="WP_006459995.1">
    <property type="nucleotide sequence ID" value="NZ_CP007030.1"/>
</dbReference>
<dbReference type="SUPFAM" id="SSF141868">
    <property type="entry name" value="EAL domain-like"/>
    <property type="match status" value="1"/>
</dbReference>
<keyword evidence="6" id="KW-1185">Reference proteome</keyword>
<dbReference type="GO" id="GO:0007165">
    <property type="term" value="P:signal transduction"/>
    <property type="evidence" value="ECO:0007669"/>
    <property type="project" value="InterPro"/>
</dbReference>
<proteinExistence type="predicted"/>
<dbReference type="Pfam" id="PF00990">
    <property type="entry name" value="GGDEF"/>
    <property type="match status" value="1"/>
</dbReference>
<dbReference type="SUPFAM" id="SSF55073">
    <property type="entry name" value="Nucleotide cyclase"/>
    <property type="match status" value="1"/>
</dbReference>
<dbReference type="Pfam" id="PF16448">
    <property type="entry name" value="LapD_MoxY_N"/>
    <property type="match status" value="1"/>
</dbReference>
<dbReference type="SMART" id="SM00267">
    <property type="entry name" value="GGDEF"/>
    <property type="match status" value="1"/>
</dbReference>
<dbReference type="OrthoDB" id="5894408at2"/>
<dbReference type="InterPro" id="IPR029787">
    <property type="entry name" value="Nucleotide_cyclase"/>
</dbReference>
<name>W0DU08_9GAMM</name>
<accession>W0DU08</accession>
<sequence>MSLIKQLWLGIIGLLLIAFISSFFVSVYNAKGYFEEQLNLKNNDNAQSLALSLSQMDKEPVMVELFIAAQFDTGYYRRIELQDPTGEAIQRRVFDDLEALSVPAWFEQLVDLNIQPGIAQVQDGWQQFGTVYVESHDRFAYEALWQSTIQLSMWLLIIALVSGLIGTLLLKTVIRPLDFVVAQAEAMGDRRFLVGHEPKTLEFGRLVRAMNKLSGRIKGMLERESQRLESLRASVSLDNTTGCLNRDYIIGQLDAVLADRENAATHGALMLRAKALQECNQTLGRQQVDAELKALVHQISMDLGLETASKEFIGRLNGTDFVVLLPDELDNHQAWCQTLREHLAARPIDYAMAFTSYKCSEARGHLLARLDGLLVRAEQQAATALEFLTGSEETTASQPVLTESDWAKCLQHALESNEVAVSAISFAYFPTQDSEGQVWHQEAMLRLGCGQQTFTAWQILPWAKRFKKVAELDERVLEKALQALTKNPTLQLAVNLSVTTIAIEAVRNRLLARLQANQALTSRLYLEFNEQELMHQLDQAKTALLTLQQTGCKIGIEKVGSDVLKTPKIQELGLDYLKVNSVFVREFIASNNDAYLRGIINLGHTLGMTMIAEGVMEPQEIPRLIDLGFDGVTGPGVG</sequence>
<organism evidence="5 6">
    <name type="scientific">Thiomicrospira aerophila AL3</name>
    <dbReference type="NCBI Taxonomy" id="717772"/>
    <lineage>
        <taxon>Bacteria</taxon>
        <taxon>Pseudomonadati</taxon>
        <taxon>Pseudomonadota</taxon>
        <taxon>Gammaproteobacteria</taxon>
        <taxon>Thiotrichales</taxon>
        <taxon>Piscirickettsiaceae</taxon>
        <taxon>Thiomicrospira</taxon>
    </lineage>
</organism>
<reference evidence="5 6" key="1">
    <citation type="submission" date="2013-12" db="EMBL/GenBank/DDBJ databases">
        <authorList>
            <consortium name="DOE Joint Genome Institute"/>
            <person name="Kappler U."/>
            <person name="Huntemann M."/>
            <person name="Han J."/>
            <person name="Chen A."/>
            <person name="Kyrpides N."/>
            <person name="Mavromatis K."/>
            <person name="Markowitz V."/>
            <person name="Palaniappan K."/>
            <person name="Ivanova N."/>
            <person name="Schaumberg A."/>
            <person name="Pati A."/>
            <person name="Liolios K."/>
            <person name="Nordberg H.P."/>
            <person name="Cantor M.N."/>
            <person name="Hua S.X."/>
            <person name="Woyke T."/>
        </authorList>
    </citation>
    <scope>NUCLEOTIDE SEQUENCE [LARGE SCALE GENOMIC DNA]</scope>
    <source>
        <strain evidence="6">AL2</strain>
    </source>
</reference>
<feature type="domain" description="HAMP" evidence="3">
    <location>
        <begin position="171"/>
        <end position="222"/>
    </location>
</feature>
<evidence type="ECO:0000259" key="2">
    <source>
        <dbReference type="PROSITE" id="PS50883"/>
    </source>
</evidence>
<dbReference type="Gene3D" id="3.30.70.270">
    <property type="match status" value="1"/>
</dbReference>
<dbReference type="InParanoid" id="W0DU08"/>
<dbReference type="InterPro" id="IPR000160">
    <property type="entry name" value="GGDEF_dom"/>
</dbReference>